<reference evidence="3" key="1">
    <citation type="submission" date="2014-03" db="EMBL/GenBank/DDBJ databases">
        <title>The Genome Sequence of Puccinia striiformis f. sp. tritici PST-78.</title>
        <authorList>
            <consortium name="The Broad Institute Genome Sequencing Platform"/>
            <person name="Cuomo C."/>
            <person name="Hulbert S."/>
            <person name="Chen X."/>
            <person name="Walker B."/>
            <person name="Young S.K."/>
            <person name="Zeng Q."/>
            <person name="Gargeya S."/>
            <person name="Fitzgerald M."/>
            <person name="Haas B."/>
            <person name="Abouelleil A."/>
            <person name="Alvarado L."/>
            <person name="Arachchi H.M."/>
            <person name="Berlin A.M."/>
            <person name="Chapman S.B."/>
            <person name="Goldberg J."/>
            <person name="Griggs A."/>
            <person name="Gujja S."/>
            <person name="Hansen M."/>
            <person name="Howarth C."/>
            <person name="Imamovic A."/>
            <person name="Larimer J."/>
            <person name="McCowan C."/>
            <person name="Montmayeur A."/>
            <person name="Murphy C."/>
            <person name="Neiman D."/>
            <person name="Pearson M."/>
            <person name="Priest M."/>
            <person name="Roberts A."/>
            <person name="Saif S."/>
            <person name="Shea T."/>
            <person name="Sisk P."/>
            <person name="Sykes S."/>
            <person name="Wortman J."/>
            <person name="Nusbaum C."/>
            <person name="Birren B."/>
        </authorList>
    </citation>
    <scope>NUCLEOTIDE SEQUENCE [LARGE SCALE GENOMIC DNA]</scope>
    <source>
        <strain evidence="3">race PST-78</strain>
    </source>
</reference>
<accession>A0A0L0VF26</accession>
<comment type="caution">
    <text evidence="2">The sequence shown here is derived from an EMBL/GenBank/DDBJ whole genome shotgun (WGS) entry which is preliminary data.</text>
</comment>
<protein>
    <submittedName>
        <fullName evidence="2">Uncharacterized protein</fullName>
    </submittedName>
</protein>
<gene>
    <name evidence="2" type="ORF">PSTG_09132</name>
</gene>
<dbReference type="EMBL" id="AJIL01000066">
    <property type="protein sequence ID" value="KNE97584.1"/>
    <property type="molecule type" value="Genomic_DNA"/>
</dbReference>
<organism evidence="2 3">
    <name type="scientific">Puccinia striiformis f. sp. tritici PST-78</name>
    <dbReference type="NCBI Taxonomy" id="1165861"/>
    <lineage>
        <taxon>Eukaryota</taxon>
        <taxon>Fungi</taxon>
        <taxon>Dikarya</taxon>
        <taxon>Basidiomycota</taxon>
        <taxon>Pucciniomycotina</taxon>
        <taxon>Pucciniomycetes</taxon>
        <taxon>Pucciniales</taxon>
        <taxon>Pucciniaceae</taxon>
        <taxon>Puccinia</taxon>
    </lineage>
</organism>
<keyword evidence="3" id="KW-1185">Reference proteome</keyword>
<proteinExistence type="predicted"/>
<dbReference type="Proteomes" id="UP000054564">
    <property type="component" value="Unassembled WGS sequence"/>
</dbReference>
<evidence type="ECO:0000256" key="1">
    <source>
        <dbReference type="SAM" id="MobiDB-lite"/>
    </source>
</evidence>
<feature type="region of interest" description="Disordered" evidence="1">
    <location>
        <begin position="85"/>
        <end position="123"/>
    </location>
</feature>
<evidence type="ECO:0000313" key="2">
    <source>
        <dbReference type="EMBL" id="KNE97584.1"/>
    </source>
</evidence>
<evidence type="ECO:0000313" key="3">
    <source>
        <dbReference type="Proteomes" id="UP000054564"/>
    </source>
</evidence>
<name>A0A0L0VF26_9BASI</name>
<sequence>MHCGHPIHIVDRPLASCFADMINHYWGFAIEFMIQPLYGLWLYSRRAHHGYTTDWMDVPQKKKYLEAGSCNPTWKPKNSIVKPPIWNGQSVRGQARRTENPGSSSDPATVASRGATKRGRGACKRARQVTIGAGSEYEPEFFLTLSLRTVGESRCFGNRLGPGSNYTPIEHKA</sequence>
<dbReference type="AlphaFoldDB" id="A0A0L0VF26"/>